<feature type="non-terminal residue" evidence="1">
    <location>
        <position position="1"/>
    </location>
</feature>
<feature type="non-terminal residue" evidence="1">
    <location>
        <position position="223"/>
    </location>
</feature>
<comment type="caution">
    <text evidence="1">The sequence shown here is derived from an EMBL/GenBank/DDBJ whole genome shotgun (WGS) entry which is preliminary data.</text>
</comment>
<name>A0AAV5W7F9_9BILA</name>
<organism evidence="1 2">
    <name type="scientific">Pristionchus fissidentatus</name>
    <dbReference type="NCBI Taxonomy" id="1538716"/>
    <lineage>
        <taxon>Eukaryota</taxon>
        <taxon>Metazoa</taxon>
        <taxon>Ecdysozoa</taxon>
        <taxon>Nematoda</taxon>
        <taxon>Chromadorea</taxon>
        <taxon>Rhabditida</taxon>
        <taxon>Rhabditina</taxon>
        <taxon>Diplogasteromorpha</taxon>
        <taxon>Diplogasteroidea</taxon>
        <taxon>Neodiplogasteridae</taxon>
        <taxon>Pristionchus</taxon>
    </lineage>
</organism>
<keyword evidence="2" id="KW-1185">Reference proteome</keyword>
<accession>A0AAV5W7F9</accession>
<sequence length="223" mass="22350">PSPMASSAAQPPSSAAAAANNAAAAASFAAATTTSPAFAATGYDTSYYPDQYWMHQGYGAYSVLPQADLSQPTQSLPSLPTTGATDIVELGSSSTTAASSLPQSTPYDMPTQDALQSMYNWGYYMQPPVSAATSYVDPAAMAANPTMTDASQLHQFYMQPAPTDIAGTSSSLDPSAYLIPGTGPSQISPHFDYSAAAGLGGMYGGAGPATGAGAAGGGMAARS</sequence>
<dbReference type="AlphaFoldDB" id="A0AAV5W7F9"/>
<protein>
    <submittedName>
        <fullName evidence="1">Uncharacterized protein</fullName>
    </submittedName>
</protein>
<evidence type="ECO:0000313" key="1">
    <source>
        <dbReference type="EMBL" id="GMT27776.1"/>
    </source>
</evidence>
<evidence type="ECO:0000313" key="2">
    <source>
        <dbReference type="Proteomes" id="UP001432322"/>
    </source>
</evidence>
<dbReference type="Proteomes" id="UP001432322">
    <property type="component" value="Unassembled WGS sequence"/>
</dbReference>
<reference evidence="1" key="1">
    <citation type="submission" date="2023-10" db="EMBL/GenBank/DDBJ databases">
        <title>Genome assembly of Pristionchus species.</title>
        <authorList>
            <person name="Yoshida K."/>
            <person name="Sommer R.J."/>
        </authorList>
    </citation>
    <scope>NUCLEOTIDE SEQUENCE</scope>
    <source>
        <strain evidence="1">RS5133</strain>
    </source>
</reference>
<proteinExistence type="predicted"/>
<gene>
    <name evidence="1" type="ORF">PFISCL1PPCAC_19073</name>
</gene>
<dbReference type="EMBL" id="BTSY01000005">
    <property type="protein sequence ID" value="GMT27776.1"/>
    <property type="molecule type" value="Genomic_DNA"/>
</dbReference>